<gene>
    <name evidence="1" type="ORF">PLOB_00003544</name>
</gene>
<name>A0ABN8Q8D3_9CNID</name>
<sequence>MKLMWCTSRKPTGCIKNTRILNEDNRGVRLPHVIVRYEFDGDPHPIKCQRHKNAKKSERCYYHSKPSTLDAIKEKVKTRKGPTQVYDEVFEDARDQVAELIKMSRVEANDSAPFIRRVQVSPEPACLLPSSRQLNDVGRFCTAHILPPSDTVHRHNV</sequence>
<comment type="caution">
    <text evidence="1">The sequence shown here is derived from an EMBL/GenBank/DDBJ whole genome shotgun (WGS) entry which is preliminary data.</text>
</comment>
<accession>A0ABN8Q8D3</accession>
<reference evidence="1 2" key="1">
    <citation type="submission" date="2022-05" db="EMBL/GenBank/DDBJ databases">
        <authorList>
            <consortium name="Genoscope - CEA"/>
            <person name="William W."/>
        </authorList>
    </citation>
    <scope>NUCLEOTIDE SEQUENCE [LARGE SCALE GENOMIC DNA]</scope>
</reference>
<evidence type="ECO:0000313" key="2">
    <source>
        <dbReference type="Proteomes" id="UP001159405"/>
    </source>
</evidence>
<dbReference type="Proteomes" id="UP001159405">
    <property type="component" value="Unassembled WGS sequence"/>
</dbReference>
<protein>
    <submittedName>
        <fullName evidence="1">Uncharacterized protein</fullName>
    </submittedName>
</protein>
<dbReference type="EMBL" id="CALNXK010000113">
    <property type="protein sequence ID" value="CAH3159207.1"/>
    <property type="molecule type" value="Genomic_DNA"/>
</dbReference>
<evidence type="ECO:0000313" key="1">
    <source>
        <dbReference type="EMBL" id="CAH3159207.1"/>
    </source>
</evidence>
<proteinExistence type="predicted"/>
<organism evidence="1 2">
    <name type="scientific">Porites lobata</name>
    <dbReference type="NCBI Taxonomy" id="104759"/>
    <lineage>
        <taxon>Eukaryota</taxon>
        <taxon>Metazoa</taxon>
        <taxon>Cnidaria</taxon>
        <taxon>Anthozoa</taxon>
        <taxon>Hexacorallia</taxon>
        <taxon>Scleractinia</taxon>
        <taxon>Fungiina</taxon>
        <taxon>Poritidae</taxon>
        <taxon>Porites</taxon>
    </lineage>
</organism>
<keyword evidence="2" id="KW-1185">Reference proteome</keyword>